<dbReference type="EMBL" id="BAAAFM010000001">
    <property type="protein sequence ID" value="GAA0197372.1"/>
    <property type="molecule type" value="Genomic_DNA"/>
</dbReference>
<dbReference type="NCBIfam" id="NF003622">
    <property type="entry name" value="PRK05264.1"/>
    <property type="match status" value="1"/>
</dbReference>
<dbReference type="SUPFAM" id="SSF47598">
    <property type="entry name" value="Ribbon-helix-helix"/>
    <property type="match status" value="1"/>
</dbReference>
<evidence type="ECO:0000256" key="5">
    <source>
        <dbReference type="ARBA" id="ARBA00022490"/>
    </source>
</evidence>
<keyword evidence="11" id="KW-0486">Methionine biosynthesis</keyword>
<evidence type="ECO:0000256" key="7">
    <source>
        <dbReference type="ARBA" id="ARBA00022605"/>
    </source>
</evidence>
<keyword evidence="9" id="KW-0238">DNA-binding</keyword>
<sequence>MIKVLSPNKLNNNSEANMSKKWNGEFINPYVEHGEKKDKVKKITVSIPYSVLKILTDERTRRQVNNLRHATNSELLCEAFLHAYTGQPLPTDDDLQKNKDDYVKAMLELSQQVKESNEE</sequence>
<dbReference type="InterPro" id="IPR023453">
    <property type="entry name" value="Met_repressor_MetJ_dom_sf"/>
</dbReference>
<dbReference type="InterPro" id="IPR010985">
    <property type="entry name" value="Ribbon_hlx_hlx"/>
</dbReference>
<keyword evidence="8" id="KW-0805">Transcription regulation</keyword>
<evidence type="ECO:0000256" key="2">
    <source>
        <dbReference type="ARBA" id="ARBA00008988"/>
    </source>
</evidence>
<evidence type="ECO:0000313" key="13">
    <source>
        <dbReference type="EMBL" id="GAA0197372.1"/>
    </source>
</evidence>
<comment type="subcellular location">
    <subcellularLocation>
        <location evidence="1">Cytoplasm</location>
    </subcellularLocation>
</comment>
<evidence type="ECO:0000256" key="8">
    <source>
        <dbReference type="ARBA" id="ARBA00023015"/>
    </source>
</evidence>
<keyword evidence="7" id="KW-0028">Amino-acid biosynthesis</keyword>
<gene>
    <name evidence="13" type="ORF">GCM10009123_00670</name>
</gene>
<keyword evidence="14" id="KW-1185">Reference proteome</keyword>
<keyword evidence="5" id="KW-0963">Cytoplasm</keyword>
<accession>A0ABN0ST72</accession>
<evidence type="ECO:0000256" key="10">
    <source>
        <dbReference type="ARBA" id="ARBA00023163"/>
    </source>
</evidence>
<evidence type="ECO:0000256" key="6">
    <source>
        <dbReference type="ARBA" id="ARBA00022491"/>
    </source>
</evidence>
<proteinExistence type="inferred from homology"/>
<name>A0ABN0ST72_9GAMM</name>
<dbReference type="InterPro" id="IPR002084">
    <property type="entry name" value="Met_repressor_MetJ"/>
</dbReference>
<evidence type="ECO:0000256" key="4">
    <source>
        <dbReference type="ARBA" id="ARBA00014398"/>
    </source>
</evidence>
<evidence type="ECO:0000256" key="3">
    <source>
        <dbReference type="ARBA" id="ARBA00011738"/>
    </source>
</evidence>
<reference evidence="13 14" key="1">
    <citation type="journal article" date="2019" name="Int. J. Syst. Evol. Microbiol.">
        <title>The Global Catalogue of Microorganisms (GCM) 10K type strain sequencing project: providing services to taxonomists for standard genome sequencing and annotation.</title>
        <authorList>
            <consortium name="The Broad Institute Genomics Platform"/>
            <consortium name="The Broad Institute Genome Sequencing Center for Infectious Disease"/>
            <person name="Wu L."/>
            <person name="Ma J."/>
        </authorList>
    </citation>
    <scope>NUCLEOTIDE SEQUENCE [LARGE SCALE GENOMIC DNA]</scope>
    <source>
        <strain evidence="13 14">JCM 16211</strain>
    </source>
</reference>
<keyword evidence="10" id="KW-0804">Transcription</keyword>
<organism evidence="13 14">
    <name type="scientific">Kangiella japonica</name>
    <dbReference type="NCBI Taxonomy" id="647384"/>
    <lineage>
        <taxon>Bacteria</taxon>
        <taxon>Pseudomonadati</taxon>
        <taxon>Pseudomonadota</taxon>
        <taxon>Gammaproteobacteria</taxon>
        <taxon>Kangiellales</taxon>
        <taxon>Kangiellaceae</taxon>
        <taxon>Kangiella</taxon>
    </lineage>
</organism>
<evidence type="ECO:0000256" key="11">
    <source>
        <dbReference type="ARBA" id="ARBA00023167"/>
    </source>
</evidence>
<evidence type="ECO:0000256" key="1">
    <source>
        <dbReference type="ARBA" id="ARBA00004496"/>
    </source>
</evidence>
<dbReference type="Proteomes" id="UP001501221">
    <property type="component" value="Unassembled WGS sequence"/>
</dbReference>
<protein>
    <recommendedName>
        <fullName evidence="4">Met repressor</fullName>
    </recommendedName>
    <alternativeName>
        <fullName evidence="12">Met regulon regulatory protein MetJ</fullName>
    </alternativeName>
</protein>
<evidence type="ECO:0000256" key="9">
    <source>
        <dbReference type="ARBA" id="ARBA00023125"/>
    </source>
</evidence>
<comment type="similarity">
    <text evidence="2">Belongs to the MetJ family.</text>
</comment>
<comment type="caution">
    <text evidence="13">The sequence shown here is derived from an EMBL/GenBank/DDBJ whole genome shotgun (WGS) entry which is preliminary data.</text>
</comment>
<evidence type="ECO:0000256" key="12">
    <source>
        <dbReference type="ARBA" id="ARBA00032918"/>
    </source>
</evidence>
<evidence type="ECO:0000313" key="14">
    <source>
        <dbReference type="Proteomes" id="UP001501221"/>
    </source>
</evidence>
<comment type="subunit">
    <text evidence="3">Homodimer.</text>
</comment>
<dbReference type="Gene3D" id="1.10.140.10">
    <property type="entry name" value="MET Apo-Repressor, subunit A"/>
    <property type="match status" value="1"/>
</dbReference>
<keyword evidence="6" id="KW-0678">Repressor</keyword>
<dbReference type="Pfam" id="PF01340">
    <property type="entry name" value="MetJ"/>
    <property type="match status" value="1"/>
</dbReference>